<accession>A0ABS9VHR5</accession>
<evidence type="ECO:0000313" key="1">
    <source>
        <dbReference type="EMBL" id="MCH7415719.1"/>
    </source>
</evidence>
<sequence>MDSRHAEKLNLKAMGGGCRTQIKAKSPKYIQKLKQPLPEIHQANPSPFGCQSKATSFLIPIGGTDRFFLLSGLNDRDRYQGLFSSGLNIRHSGFIHESAIFQLVYKNEFLVLLGNLGFHYQVLLLYL</sequence>
<reference evidence="1" key="1">
    <citation type="submission" date="2022-03" db="EMBL/GenBank/DDBJ databases">
        <title>De novo assembled genomes of Belliella spp. (Cyclobacteriaceae) strains.</title>
        <authorList>
            <person name="Szabo A."/>
            <person name="Korponai K."/>
            <person name="Felfoldi T."/>
        </authorList>
    </citation>
    <scope>NUCLEOTIDE SEQUENCE</scope>
    <source>
        <strain evidence="1">DSM 111903</strain>
    </source>
</reference>
<protein>
    <submittedName>
        <fullName evidence="1">Uncharacterized protein</fullName>
    </submittedName>
</protein>
<proteinExistence type="predicted"/>
<dbReference type="Proteomes" id="UP001165430">
    <property type="component" value="Unassembled WGS sequence"/>
</dbReference>
<evidence type="ECO:0000313" key="2">
    <source>
        <dbReference type="Proteomes" id="UP001165430"/>
    </source>
</evidence>
<organism evidence="1 2">
    <name type="scientific">Belliella alkalica</name>
    <dbReference type="NCBI Taxonomy" id="1730871"/>
    <lineage>
        <taxon>Bacteria</taxon>
        <taxon>Pseudomonadati</taxon>
        <taxon>Bacteroidota</taxon>
        <taxon>Cytophagia</taxon>
        <taxon>Cytophagales</taxon>
        <taxon>Cyclobacteriaceae</taxon>
        <taxon>Belliella</taxon>
    </lineage>
</organism>
<gene>
    <name evidence="1" type="ORF">MM213_19620</name>
</gene>
<name>A0ABS9VHR5_9BACT</name>
<dbReference type="EMBL" id="JAKZGO010000028">
    <property type="protein sequence ID" value="MCH7415719.1"/>
    <property type="molecule type" value="Genomic_DNA"/>
</dbReference>
<comment type="caution">
    <text evidence="1">The sequence shown here is derived from an EMBL/GenBank/DDBJ whole genome shotgun (WGS) entry which is preliminary data.</text>
</comment>
<keyword evidence="2" id="KW-1185">Reference proteome</keyword>